<feature type="transmembrane region" description="Helical" evidence="6">
    <location>
        <begin position="487"/>
        <end position="506"/>
    </location>
</feature>
<keyword evidence="3 6" id="KW-0812">Transmembrane</keyword>
<dbReference type="Proteomes" id="UP000662904">
    <property type="component" value="Chromosome"/>
</dbReference>
<dbReference type="RefSeq" id="WP_206709046.1">
    <property type="nucleotide sequence ID" value="NZ_CP059066.1"/>
</dbReference>
<comment type="subcellular location">
    <subcellularLocation>
        <location evidence="1">Cell membrane</location>
        <topology evidence="1">Multi-pass membrane protein</topology>
    </subcellularLocation>
</comment>
<evidence type="ECO:0000313" key="9">
    <source>
        <dbReference type="Proteomes" id="UP000662904"/>
    </source>
</evidence>
<keyword evidence="5 6" id="KW-0472">Membrane</keyword>
<proteinExistence type="predicted"/>
<evidence type="ECO:0000256" key="3">
    <source>
        <dbReference type="ARBA" id="ARBA00022692"/>
    </source>
</evidence>
<keyword evidence="2" id="KW-1003">Cell membrane</keyword>
<dbReference type="PANTHER" id="PTHR43478">
    <property type="entry name" value="NA+/H+ ANTIPORTER-RELATED"/>
    <property type="match status" value="1"/>
</dbReference>
<feature type="transmembrane region" description="Helical" evidence="6">
    <location>
        <begin position="261"/>
        <end position="280"/>
    </location>
</feature>
<dbReference type="Pfam" id="PF03553">
    <property type="entry name" value="Na_H_antiporter"/>
    <property type="match status" value="1"/>
</dbReference>
<feature type="transmembrane region" description="Helical" evidence="6">
    <location>
        <begin position="146"/>
        <end position="169"/>
    </location>
</feature>
<feature type="domain" description="Na+/H+ antiporter NhaC-like C-terminal" evidence="7">
    <location>
        <begin position="157"/>
        <end position="480"/>
    </location>
</feature>
<accession>A0A8A0RM27</accession>
<name>A0A8A0RM27_9FIRM</name>
<feature type="transmembrane region" description="Helical" evidence="6">
    <location>
        <begin position="190"/>
        <end position="213"/>
    </location>
</feature>
<dbReference type="PANTHER" id="PTHR43478:SF1">
    <property type="entry name" value="NA+_H+ ANTIPORTER NHAC-LIKE C-TERMINAL DOMAIN-CONTAINING PROTEIN"/>
    <property type="match status" value="1"/>
</dbReference>
<feature type="transmembrane region" description="Helical" evidence="6">
    <location>
        <begin position="331"/>
        <end position="352"/>
    </location>
</feature>
<feature type="transmembrane region" description="Helical" evidence="6">
    <location>
        <begin position="26"/>
        <end position="45"/>
    </location>
</feature>
<feature type="transmembrane region" description="Helical" evidence="6">
    <location>
        <begin position="301"/>
        <end position="319"/>
    </location>
</feature>
<protein>
    <submittedName>
        <fullName evidence="8">Malate-2H(+)/Na(+)-lactate antiporter</fullName>
    </submittedName>
</protein>
<evidence type="ECO:0000256" key="5">
    <source>
        <dbReference type="ARBA" id="ARBA00023136"/>
    </source>
</evidence>
<dbReference type="KEGG" id="kme:H0A61_01189"/>
<dbReference type="AlphaFoldDB" id="A0A8A0RM27"/>
<dbReference type="EMBL" id="CP059066">
    <property type="protein sequence ID" value="QSQ08844.1"/>
    <property type="molecule type" value="Genomic_DNA"/>
</dbReference>
<feature type="transmembrane region" description="Helical" evidence="6">
    <location>
        <begin position="461"/>
        <end position="481"/>
    </location>
</feature>
<evidence type="ECO:0000313" key="8">
    <source>
        <dbReference type="EMBL" id="QSQ08844.1"/>
    </source>
</evidence>
<evidence type="ECO:0000256" key="1">
    <source>
        <dbReference type="ARBA" id="ARBA00004651"/>
    </source>
</evidence>
<evidence type="ECO:0000256" key="2">
    <source>
        <dbReference type="ARBA" id="ARBA00022475"/>
    </source>
</evidence>
<feature type="transmembrane region" description="Helical" evidence="6">
    <location>
        <begin position="65"/>
        <end position="84"/>
    </location>
</feature>
<organism evidence="8 9">
    <name type="scientific">Koleobacter methoxysyntrophicus</name>
    <dbReference type="NCBI Taxonomy" id="2751313"/>
    <lineage>
        <taxon>Bacteria</taxon>
        <taxon>Bacillati</taxon>
        <taxon>Bacillota</taxon>
        <taxon>Clostridia</taxon>
        <taxon>Koleobacterales</taxon>
        <taxon>Koleobacteraceae</taxon>
        <taxon>Koleobacter</taxon>
    </lineage>
</organism>
<evidence type="ECO:0000256" key="4">
    <source>
        <dbReference type="ARBA" id="ARBA00022989"/>
    </source>
</evidence>
<feature type="transmembrane region" description="Helical" evidence="6">
    <location>
        <begin position="6"/>
        <end position="21"/>
    </location>
</feature>
<keyword evidence="9" id="KW-1185">Reference proteome</keyword>
<dbReference type="InterPro" id="IPR018461">
    <property type="entry name" value="Na/H_Antiport_NhaC-like_C"/>
</dbReference>
<evidence type="ECO:0000259" key="7">
    <source>
        <dbReference type="Pfam" id="PF03553"/>
    </source>
</evidence>
<feature type="transmembrane region" description="Helical" evidence="6">
    <location>
        <begin position="105"/>
        <end position="123"/>
    </location>
</feature>
<reference evidence="8" key="1">
    <citation type="submission" date="2020-07" db="EMBL/GenBank/DDBJ databases">
        <title>Koleobacter methoxysyntrophicus gen. nov., sp. nov., a novel anaerobic bacterium isolated from deep subsurface oil field and proposal of Koleobacterales ord. nov. in the phylum Firmicutes.</title>
        <authorList>
            <person name="Sakamoto S."/>
            <person name="Tamaki H."/>
        </authorList>
    </citation>
    <scope>NUCLEOTIDE SEQUENCE</scope>
    <source>
        <strain evidence="8">NRmbB1</strain>
    </source>
</reference>
<dbReference type="GO" id="GO:0005886">
    <property type="term" value="C:plasma membrane"/>
    <property type="evidence" value="ECO:0007669"/>
    <property type="project" value="UniProtKB-SubCell"/>
</dbReference>
<gene>
    <name evidence="8" type="primary">mleN_4</name>
    <name evidence="8" type="ORF">H0A61_01189</name>
</gene>
<evidence type="ECO:0000256" key="6">
    <source>
        <dbReference type="SAM" id="Phobius"/>
    </source>
</evidence>
<keyword evidence="4 6" id="KW-1133">Transmembrane helix</keyword>
<sequence>MEHYGFLSILPPIIAITLAIITKEVFVSLVIGIFTGALIISNYSFFTAFTKSVELVINTVADAEWNIRVLLFTLLLGAIVGLLAKSGSTIAFGEWATKRIKTRGTSLLASWILGVLIFMDDYFNCLTVGTVMRPITDRFKVSRAKLAFIIDSTAAPVCILVPISTWVAYVMSLTAPEFERFSIEMNPFQAFVAMIPFNLYPWLIVLMVLVTSFTSLEFGPMARAELRALKTGELLEDTSTPPPGDDFSGMEVSKKGKPTDLIVPILVLIFLTLAGMAYTGGYFEGGKSLIRAIMDCDSATALVYGAVLTIIITVIMYRIEGVLNVSESMAAILQGFKSMMIAVAILSLAWSIGSITRELGAGDYVASIVSKGFPDALIPFLIFVTSAFMAFAMGTSWGTYAIMIPIAVPLAMAVDKYLLVSIAAVLAGGTFGDHCSPISDTTIMSSTGASCHHIEHVNTQLPYAFTAAAVAAVGFLAAGFIENAFIVWAGTIVLFFIVVKFLHMFWSQDIPPNAKKALDVKK</sequence>
<feature type="transmembrane region" description="Helical" evidence="6">
    <location>
        <begin position="373"/>
        <end position="391"/>
    </location>
</feature>